<name>A0ABT2NAE3_9CYAN</name>
<dbReference type="EMBL" id="JAMXFA010000026">
    <property type="protein sequence ID" value="MCT7979672.1"/>
    <property type="molecule type" value="Genomic_DNA"/>
</dbReference>
<sequence length="64" mass="6687">MDKKFISLIVEIVVIPLALANLLNATYLQTQTNSAVAASESGLGEMIQSQGNKCEGPKTPPAGN</sequence>
<evidence type="ECO:0000313" key="1">
    <source>
        <dbReference type="EMBL" id="MCT7979672.1"/>
    </source>
</evidence>
<protein>
    <submittedName>
        <fullName evidence="1">Uncharacterized protein</fullName>
    </submittedName>
</protein>
<comment type="caution">
    <text evidence="1">The sequence shown here is derived from an EMBL/GenBank/DDBJ whole genome shotgun (WGS) entry which is preliminary data.</text>
</comment>
<evidence type="ECO:0000313" key="2">
    <source>
        <dbReference type="Proteomes" id="UP001525961"/>
    </source>
</evidence>
<reference evidence="1 2" key="1">
    <citation type="journal article" date="2022" name="Front. Microbiol.">
        <title>High genomic differentiation and limited gene flow indicate recent cryptic speciation within the genus Laspinema (cyanobacteria).</title>
        <authorList>
            <person name="Stanojkovic A."/>
            <person name="Skoupy S."/>
            <person name="Skaloud P."/>
            <person name="Dvorak P."/>
        </authorList>
    </citation>
    <scope>NUCLEOTIDE SEQUENCE [LARGE SCALE GENOMIC DNA]</scope>
    <source>
        <strain evidence="1 2">D3b</strain>
    </source>
</reference>
<dbReference type="Proteomes" id="UP001525961">
    <property type="component" value="Unassembled WGS sequence"/>
</dbReference>
<proteinExistence type="predicted"/>
<accession>A0ABT2NAE3</accession>
<gene>
    <name evidence="1" type="ORF">NG792_18300</name>
</gene>
<organism evidence="1 2">
    <name type="scientific">Laspinema olomoucense D3b</name>
    <dbReference type="NCBI Taxonomy" id="2953688"/>
    <lineage>
        <taxon>Bacteria</taxon>
        <taxon>Bacillati</taxon>
        <taxon>Cyanobacteriota</taxon>
        <taxon>Cyanophyceae</taxon>
        <taxon>Oscillatoriophycideae</taxon>
        <taxon>Oscillatoriales</taxon>
        <taxon>Laspinemataceae</taxon>
        <taxon>Laspinema</taxon>
        <taxon>Laspinema olomoucense</taxon>
    </lineage>
</organism>
<keyword evidence="2" id="KW-1185">Reference proteome</keyword>
<dbReference type="RefSeq" id="WP_261236359.1">
    <property type="nucleotide sequence ID" value="NZ_JAMXFA010000026.1"/>
</dbReference>